<evidence type="ECO:0000256" key="5">
    <source>
        <dbReference type="ARBA" id="ARBA00023204"/>
    </source>
</evidence>
<keyword evidence="3" id="KW-0378">Hydrolase</keyword>
<organism evidence="9 10">
    <name type="scientific">Paragonimus westermani</name>
    <dbReference type="NCBI Taxonomy" id="34504"/>
    <lineage>
        <taxon>Eukaryota</taxon>
        <taxon>Metazoa</taxon>
        <taxon>Spiralia</taxon>
        <taxon>Lophotrochozoa</taxon>
        <taxon>Platyhelminthes</taxon>
        <taxon>Trematoda</taxon>
        <taxon>Digenea</taxon>
        <taxon>Plagiorchiida</taxon>
        <taxon>Troglotremata</taxon>
        <taxon>Troglotrematidae</taxon>
        <taxon>Paragonimus</taxon>
    </lineage>
</organism>
<dbReference type="InterPro" id="IPR019974">
    <property type="entry name" value="XPG_CS"/>
</dbReference>
<comment type="subcellular location">
    <subcellularLocation>
        <location evidence="1">Nucleus</location>
    </subcellularLocation>
</comment>
<dbReference type="CDD" id="cd09868">
    <property type="entry name" value="PIN_XPG_RAD2"/>
    <property type="match status" value="1"/>
</dbReference>
<feature type="domain" description="XPG N-terminal" evidence="8">
    <location>
        <begin position="1"/>
        <end position="95"/>
    </location>
</feature>
<dbReference type="PANTHER" id="PTHR16171:SF7">
    <property type="entry name" value="DNA REPAIR PROTEIN RAD2"/>
    <property type="match status" value="1"/>
</dbReference>
<dbReference type="GO" id="GO:0005634">
    <property type="term" value="C:nucleus"/>
    <property type="evidence" value="ECO:0007669"/>
    <property type="project" value="UniProtKB-SubCell"/>
</dbReference>
<dbReference type="InterPro" id="IPR006085">
    <property type="entry name" value="XPG_DNA_repair_N"/>
</dbReference>
<dbReference type="Gene3D" id="3.40.50.1010">
    <property type="entry name" value="5'-nuclease"/>
    <property type="match status" value="1"/>
</dbReference>
<evidence type="ECO:0000256" key="2">
    <source>
        <dbReference type="ARBA" id="ARBA00005283"/>
    </source>
</evidence>
<reference evidence="9 10" key="1">
    <citation type="submission" date="2019-07" db="EMBL/GenBank/DDBJ databases">
        <title>Annotation for the trematode Paragonimus westermani.</title>
        <authorList>
            <person name="Choi Y.-J."/>
        </authorList>
    </citation>
    <scope>NUCLEOTIDE SEQUENCE [LARGE SCALE GENOMIC DNA]</scope>
    <source>
        <strain evidence="9">180907_Pwestermani</strain>
    </source>
</reference>
<feature type="region of interest" description="Disordered" evidence="7">
    <location>
        <begin position="115"/>
        <end position="141"/>
    </location>
</feature>
<dbReference type="GO" id="GO:0016788">
    <property type="term" value="F:hydrolase activity, acting on ester bonds"/>
    <property type="evidence" value="ECO:0007669"/>
    <property type="project" value="InterPro"/>
</dbReference>
<accession>A0A8T0D7D4</accession>
<name>A0A8T0D7D4_9TREM</name>
<keyword evidence="6" id="KW-0539">Nucleus</keyword>
<dbReference type="SMART" id="SM00485">
    <property type="entry name" value="XPGN"/>
    <property type="match status" value="1"/>
</dbReference>
<evidence type="ECO:0000256" key="6">
    <source>
        <dbReference type="ARBA" id="ARBA00023242"/>
    </source>
</evidence>
<dbReference type="PRINTS" id="PR00066">
    <property type="entry name" value="XRODRMPGMNTG"/>
</dbReference>
<keyword evidence="10" id="KW-1185">Reference proteome</keyword>
<dbReference type="Pfam" id="PF00752">
    <property type="entry name" value="XPG_N"/>
    <property type="match status" value="1"/>
</dbReference>
<evidence type="ECO:0000313" key="10">
    <source>
        <dbReference type="Proteomes" id="UP000699462"/>
    </source>
</evidence>
<comment type="similarity">
    <text evidence="2">Belongs to the XPG/RAD2 endonuclease family. XPG subfamily.</text>
</comment>
<keyword evidence="4" id="KW-0227">DNA damage</keyword>
<protein>
    <recommendedName>
        <fullName evidence="8">XPG N-terminal domain-containing protein</fullName>
    </recommendedName>
</protein>
<feature type="compositionally biased region" description="Polar residues" evidence="7">
    <location>
        <begin position="124"/>
        <end position="140"/>
    </location>
</feature>
<comment type="caution">
    <text evidence="9">The sequence shown here is derived from an EMBL/GenBank/DDBJ whole genome shotgun (WGS) entry which is preliminary data.</text>
</comment>
<dbReference type="EMBL" id="JTDF01010807">
    <property type="protein sequence ID" value="KAF8563750.1"/>
    <property type="molecule type" value="Genomic_DNA"/>
</dbReference>
<gene>
    <name evidence="9" type="ORF">P879_10369</name>
</gene>
<evidence type="ECO:0000256" key="4">
    <source>
        <dbReference type="ARBA" id="ARBA00022763"/>
    </source>
</evidence>
<evidence type="ECO:0000259" key="8">
    <source>
        <dbReference type="SMART" id="SM00485"/>
    </source>
</evidence>
<evidence type="ECO:0000256" key="7">
    <source>
        <dbReference type="SAM" id="MobiDB-lite"/>
    </source>
</evidence>
<keyword evidence="3" id="KW-0255">Endonuclease</keyword>
<dbReference type="InterPro" id="IPR006084">
    <property type="entry name" value="XPG/Rad2"/>
</dbReference>
<dbReference type="InterPro" id="IPR001044">
    <property type="entry name" value="XPG/Rad2_eukaryotes"/>
</dbReference>
<keyword evidence="3" id="KW-0540">Nuclease</keyword>
<sequence>MGVPGLWNLLEPIRRPLELEQLCGKVVAIDMNIWLHQAVKSRAATGGPRRFLTVLFCRLCKLVYFGIRPVFVFDGEVPTLKKSTMAARRRLRGLLGDRAERAHERLIHRLLKRMAESTGDPSAASASGSRESTVQSNMGESTKHELLRRLIERPDVQQSHEDAKMFGAPKTKDSSSEHDACGLLHENAGLEYDDLARDYLDGVRLHLLDASSQLDLHSPAFCSLPLHAQLRVVQLARDELDTYFRVSGSGQILDADGVSRTCLMFPCLSV</sequence>
<dbReference type="PRINTS" id="PR00853">
    <property type="entry name" value="XPGRADSUPER"/>
</dbReference>
<dbReference type="GO" id="GO:0006289">
    <property type="term" value="P:nucleotide-excision repair"/>
    <property type="evidence" value="ECO:0007669"/>
    <property type="project" value="InterPro"/>
</dbReference>
<evidence type="ECO:0000313" key="9">
    <source>
        <dbReference type="EMBL" id="KAF8563750.1"/>
    </source>
</evidence>
<dbReference type="InterPro" id="IPR029060">
    <property type="entry name" value="PIN-like_dom_sf"/>
</dbReference>
<dbReference type="OrthoDB" id="2959108at2759"/>
<proteinExistence type="inferred from homology"/>
<dbReference type="GO" id="GO:0003697">
    <property type="term" value="F:single-stranded DNA binding"/>
    <property type="evidence" value="ECO:0007669"/>
    <property type="project" value="InterPro"/>
</dbReference>
<dbReference type="GO" id="GO:0004520">
    <property type="term" value="F:DNA endonuclease activity"/>
    <property type="evidence" value="ECO:0007669"/>
    <property type="project" value="TreeGrafter"/>
</dbReference>
<dbReference type="PROSITE" id="PS00841">
    <property type="entry name" value="XPG_1"/>
    <property type="match status" value="1"/>
</dbReference>
<dbReference type="SUPFAM" id="SSF88723">
    <property type="entry name" value="PIN domain-like"/>
    <property type="match status" value="1"/>
</dbReference>
<dbReference type="Proteomes" id="UP000699462">
    <property type="component" value="Unassembled WGS sequence"/>
</dbReference>
<evidence type="ECO:0000256" key="1">
    <source>
        <dbReference type="ARBA" id="ARBA00004123"/>
    </source>
</evidence>
<keyword evidence="5" id="KW-0234">DNA repair</keyword>
<dbReference type="AlphaFoldDB" id="A0A8T0D7D4"/>
<dbReference type="PANTHER" id="PTHR16171">
    <property type="entry name" value="DNA REPAIR PROTEIN COMPLEMENTING XP-G CELLS-RELATED"/>
    <property type="match status" value="1"/>
</dbReference>
<evidence type="ECO:0000256" key="3">
    <source>
        <dbReference type="ARBA" id="ARBA00022759"/>
    </source>
</evidence>